<dbReference type="RefSeq" id="WP_010797451.1">
    <property type="nucleotide sequence ID" value="NZ_CP069262.1"/>
</dbReference>
<evidence type="ECO:0000313" key="1">
    <source>
        <dbReference type="EMBL" id="MBF8639251.1"/>
    </source>
</evidence>
<dbReference type="EMBL" id="JADMCD010000001">
    <property type="protein sequence ID" value="MBF8639251.1"/>
    <property type="molecule type" value="Genomic_DNA"/>
</dbReference>
<protein>
    <recommendedName>
        <fullName evidence="5">DUF1330 domain-containing protein</fullName>
    </recommendedName>
</protein>
<evidence type="ECO:0008006" key="5">
    <source>
        <dbReference type="Google" id="ProtNLM"/>
    </source>
</evidence>
<organism evidence="2 3">
    <name type="scientific">Pseudomonas luteola</name>
    <dbReference type="NCBI Taxonomy" id="47886"/>
    <lineage>
        <taxon>Bacteria</taxon>
        <taxon>Pseudomonadati</taxon>
        <taxon>Pseudomonadota</taxon>
        <taxon>Gammaproteobacteria</taxon>
        <taxon>Pseudomonadales</taxon>
        <taxon>Pseudomonadaceae</taxon>
        <taxon>Pseudomonas</taxon>
    </lineage>
</organism>
<gene>
    <name evidence="1" type="ORF">IRZ65_00960</name>
    <name evidence="2" type="ORF">NCTC11842_03481</name>
</gene>
<dbReference type="Proteomes" id="UP000626180">
    <property type="component" value="Unassembled WGS sequence"/>
</dbReference>
<evidence type="ECO:0000313" key="4">
    <source>
        <dbReference type="Proteomes" id="UP000626180"/>
    </source>
</evidence>
<reference evidence="1 4" key="2">
    <citation type="submission" date="2020-10" db="EMBL/GenBank/DDBJ databases">
        <title>Genome sequences of Pseudomonas isolates.</title>
        <authorList>
            <person name="Wessels L."/>
            <person name="Reich F."/>
            <person name="Hammerl J."/>
        </authorList>
    </citation>
    <scope>NUCLEOTIDE SEQUENCE [LARGE SCALE GENOMIC DNA]</scope>
    <source>
        <strain evidence="1 4">20-MO00624-0</strain>
    </source>
</reference>
<proteinExistence type="predicted"/>
<name>A0A2X2CNZ3_PSELU</name>
<dbReference type="Proteomes" id="UP000250443">
    <property type="component" value="Unassembled WGS sequence"/>
</dbReference>
<evidence type="ECO:0000313" key="3">
    <source>
        <dbReference type="Proteomes" id="UP000250443"/>
    </source>
</evidence>
<keyword evidence="4" id="KW-1185">Reference proteome</keyword>
<dbReference type="AlphaFoldDB" id="A0A2X2CNZ3"/>
<dbReference type="EMBL" id="UAUF01000013">
    <property type="protein sequence ID" value="SPZ09897.1"/>
    <property type="molecule type" value="Genomic_DNA"/>
</dbReference>
<accession>A0A2X2CNZ3</accession>
<reference evidence="2 3" key="1">
    <citation type="submission" date="2018-06" db="EMBL/GenBank/DDBJ databases">
        <authorList>
            <consortium name="Pathogen Informatics"/>
            <person name="Doyle S."/>
        </authorList>
    </citation>
    <scope>NUCLEOTIDE SEQUENCE [LARGE SCALE GENOMIC DNA]</scope>
    <source>
        <strain evidence="2 3">NCTC11842</strain>
    </source>
</reference>
<evidence type="ECO:0000313" key="2">
    <source>
        <dbReference type="EMBL" id="SPZ09897.1"/>
    </source>
</evidence>
<sequence length="102" mass="11942">MYLIQLLLPLYDNDGRDLPKTLFSEVRNELVEKFGGLTAFSQAPAKGLWQEDESHTVRDELIIYEVMADALEQVWWQQYRASLETRFRQETVVVRAHTISLL</sequence>